<dbReference type="InterPro" id="IPR000953">
    <property type="entry name" value="Chromo/chromo_shadow_dom"/>
</dbReference>
<organism evidence="5 6">
    <name type="scientific">Tetranychus urticae</name>
    <name type="common">Two-spotted spider mite</name>
    <dbReference type="NCBI Taxonomy" id="32264"/>
    <lineage>
        <taxon>Eukaryota</taxon>
        <taxon>Metazoa</taxon>
        <taxon>Ecdysozoa</taxon>
        <taxon>Arthropoda</taxon>
        <taxon>Chelicerata</taxon>
        <taxon>Arachnida</taxon>
        <taxon>Acari</taxon>
        <taxon>Acariformes</taxon>
        <taxon>Trombidiformes</taxon>
        <taxon>Prostigmata</taxon>
        <taxon>Eleutherengona</taxon>
        <taxon>Raphignathae</taxon>
        <taxon>Tetranychoidea</taxon>
        <taxon>Tetranychidae</taxon>
        <taxon>Tetranychus</taxon>
    </lineage>
</organism>
<evidence type="ECO:0000256" key="2">
    <source>
        <dbReference type="ARBA" id="ARBA00023242"/>
    </source>
</evidence>
<dbReference type="Gene3D" id="2.40.50.40">
    <property type="match status" value="2"/>
</dbReference>
<dbReference type="PROSITE" id="PS50013">
    <property type="entry name" value="CHROMO_2"/>
    <property type="match status" value="2"/>
</dbReference>
<comment type="subcellular location">
    <subcellularLocation>
        <location evidence="1">Nucleus</location>
    </subcellularLocation>
</comment>
<dbReference type="EMBL" id="CAEY01000486">
    <property type="status" value="NOT_ANNOTATED_CDS"/>
    <property type="molecule type" value="Genomic_DNA"/>
</dbReference>
<keyword evidence="2" id="KW-0539">Nucleus</keyword>
<dbReference type="CDD" id="cd00034">
    <property type="entry name" value="CSD"/>
    <property type="match status" value="1"/>
</dbReference>
<dbReference type="SUPFAM" id="SSF54160">
    <property type="entry name" value="Chromo domain-like"/>
    <property type="match status" value="2"/>
</dbReference>
<dbReference type="HOGENOM" id="CLU_045874_1_2_1"/>
<dbReference type="Pfam" id="PF00385">
    <property type="entry name" value="Chromo"/>
    <property type="match status" value="1"/>
</dbReference>
<feature type="domain" description="Chromo" evidence="4">
    <location>
        <begin position="142"/>
        <end position="199"/>
    </location>
</feature>
<feature type="domain" description="Chromo" evidence="4">
    <location>
        <begin position="20"/>
        <end position="77"/>
    </location>
</feature>
<gene>
    <name evidence="5" type="primary">107364513</name>
</gene>
<accession>T1JTW5</accession>
<dbReference type="InterPro" id="IPR023780">
    <property type="entry name" value="Chromo_domain"/>
</dbReference>
<dbReference type="InterPro" id="IPR051219">
    <property type="entry name" value="Heterochromatin_chromo-domain"/>
</dbReference>
<dbReference type="PANTHER" id="PTHR22812">
    <property type="entry name" value="CHROMOBOX PROTEIN"/>
    <property type="match status" value="1"/>
</dbReference>
<dbReference type="GO" id="GO:0005694">
    <property type="term" value="C:chromosome"/>
    <property type="evidence" value="ECO:0007669"/>
    <property type="project" value="UniProtKB-ARBA"/>
</dbReference>
<dbReference type="AlphaFoldDB" id="T1JTW5"/>
<reference evidence="5" key="2">
    <citation type="submission" date="2015-06" db="UniProtKB">
        <authorList>
            <consortium name="EnsemblMetazoa"/>
        </authorList>
    </citation>
    <scope>IDENTIFICATION</scope>
</reference>
<evidence type="ECO:0000313" key="6">
    <source>
        <dbReference type="Proteomes" id="UP000015104"/>
    </source>
</evidence>
<sequence>MTRRKGKRTNNTSQSSESEWIVEEVVDKRVTEEGRVEYLLHWKDWSESTWEPEEHLSCFELISKFEEKIKKSGKSTESNGTEVLVDKPNTALNEKIGVDNVMSSNSSVSDDAMRNPPSSKKNQSKQNKAGSDKIMHTIDKSLVPDKVIGVVNNSSEGLLVKMKWKNKEEKDLIPSSIANTTWPQLVINYYQQRIRWQET</sequence>
<keyword evidence="6" id="KW-1185">Reference proteome</keyword>
<dbReference type="eggNOG" id="KOG1911">
    <property type="taxonomic scope" value="Eukaryota"/>
</dbReference>
<dbReference type="SMART" id="SM00300">
    <property type="entry name" value="ChSh"/>
    <property type="match status" value="1"/>
</dbReference>
<evidence type="ECO:0000259" key="4">
    <source>
        <dbReference type="PROSITE" id="PS50013"/>
    </source>
</evidence>
<evidence type="ECO:0000256" key="1">
    <source>
        <dbReference type="ARBA" id="ARBA00004123"/>
    </source>
</evidence>
<dbReference type="SMART" id="SM00298">
    <property type="entry name" value="CHROMO"/>
    <property type="match status" value="2"/>
</dbReference>
<dbReference type="GO" id="GO:0005634">
    <property type="term" value="C:nucleus"/>
    <property type="evidence" value="ECO:0007669"/>
    <property type="project" value="UniProtKB-SubCell"/>
</dbReference>
<dbReference type="OrthoDB" id="6421498at2759"/>
<feature type="region of interest" description="Disordered" evidence="3">
    <location>
        <begin position="95"/>
        <end position="133"/>
    </location>
</feature>
<dbReference type="STRING" id="32264.T1JTW5"/>
<dbReference type="InterPro" id="IPR016197">
    <property type="entry name" value="Chromo-like_dom_sf"/>
</dbReference>
<proteinExistence type="predicted"/>
<dbReference type="KEGG" id="tut:107364513"/>
<reference evidence="6" key="1">
    <citation type="submission" date="2011-08" db="EMBL/GenBank/DDBJ databases">
        <authorList>
            <person name="Rombauts S."/>
        </authorList>
    </citation>
    <scope>NUCLEOTIDE SEQUENCE</scope>
    <source>
        <strain evidence="6">London</strain>
    </source>
</reference>
<name>T1JTW5_TETUR</name>
<dbReference type="Pfam" id="PF01393">
    <property type="entry name" value="Chromo_shadow"/>
    <property type="match status" value="1"/>
</dbReference>
<evidence type="ECO:0000256" key="3">
    <source>
        <dbReference type="SAM" id="MobiDB-lite"/>
    </source>
</evidence>
<dbReference type="EnsemblMetazoa" id="tetur01g15660.1">
    <property type="protein sequence ID" value="tetur01g15660.1"/>
    <property type="gene ID" value="tetur01g15660"/>
</dbReference>
<dbReference type="InterPro" id="IPR008251">
    <property type="entry name" value="Chromo_shadow_dom"/>
</dbReference>
<dbReference type="OMA" id="SIANTTW"/>
<protein>
    <recommendedName>
        <fullName evidence="4">Chromo domain-containing protein</fullName>
    </recommendedName>
</protein>
<evidence type="ECO:0000313" key="5">
    <source>
        <dbReference type="EnsemblMetazoa" id="tetur01g15660.1"/>
    </source>
</evidence>
<feature type="compositionally biased region" description="Low complexity" evidence="3">
    <location>
        <begin position="98"/>
        <end position="128"/>
    </location>
</feature>
<dbReference type="Proteomes" id="UP000015104">
    <property type="component" value="Unassembled WGS sequence"/>
</dbReference>